<dbReference type="PANTHER" id="PTHR30250">
    <property type="entry name" value="PST FAMILY PREDICTED COLANIC ACID TRANSPORTER"/>
    <property type="match status" value="1"/>
</dbReference>
<dbReference type="PANTHER" id="PTHR30250:SF10">
    <property type="entry name" value="LIPOPOLYSACCHARIDE BIOSYNTHESIS PROTEIN WZXC"/>
    <property type="match status" value="1"/>
</dbReference>
<dbReference type="GO" id="GO:0005886">
    <property type="term" value="C:plasma membrane"/>
    <property type="evidence" value="ECO:0007669"/>
    <property type="project" value="UniProtKB-SubCell"/>
</dbReference>
<sequence>MSTTDDEPDVVVERSGMAAGTRWSLVSLVAKNLGRITFSVLLARMLGPENFGIAAQATVYLAFAMVFLDFGVASTLIQRDRLDRRVIGTATVINLGVVGLLVALTWALAGPVAAFFGTPELVAVLQVLSATLLFNGLAVVPGALLMRRMSFKLLGIAEVVGTFGGGLLGLAAALGGAGYWALVAQTLSRDLLFLTLVLVVAGPPTFAWSREAAASIAVFGRNVFGTQLLRFVAENADYVLISWRFGATALANYSLSYRVLLLPVQTLGHTANRLMFPSLSRLNEEPDRQARYFEQATALLCMVVAPAMTLVALAAPGAVPIIFGSAWTGAVATMQILAVGAIVRVVLSINPNALLAKGLPHWVFRWTLVSVPLQVLGFAVGLRWGIEGVAWSYLVVNIPLGVVSHLMVSRVIPVSHRRYALGLAPALLGAGLMVATWRLAEQAVSSASAGGLAVLVLVAVASYAAALYAVWLASRRTPAWHSRLEAQVDFVRRVAGRR</sequence>
<organism evidence="8 9">
    <name type="scientific">Nocardioides albertanoniae</name>
    <dbReference type="NCBI Taxonomy" id="1175486"/>
    <lineage>
        <taxon>Bacteria</taxon>
        <taxon>Bacillati</taxon>
        <taxon>Actinomycetota</taxon>
        <taxon>Actinomycetes</taxon>
        <taxon>Propionibacteriales</taxon>
        <taxon>Nocardioidaceae</taxon>
        <taxon>Nocardioides</taxon>
    </lineage>
</organism>
<feature type="transmembrane region" description="Helical" evidence="7">
    <location>
        <begin position="362"/>
        <end position="384"/>
    </location>
</feature>
<feature type="transmembrane region" description="Helical" evidence="7">
    <location>
        <begin position="390"/>
        <end position="408"/>
    </location>
</feature>
<protein>
    <submittedName>
        <fullName evidence="8">PST family polysaccharide transporter</fullName>
    </submittedName>
</protein>
<feature type="transmembrane region" description="Helical" evidence="7">
    <location>
        <begin position="420"/>
        <end position="440"/>
    </location>
</feature>
<evidence type="ECO:0000256" key="3">
    <source>
        <dbReference type="ARBA" id="ARBA00022475"/>
    </source>
</evidence>
<feature type="transmembrane region" description="Helical" evidence="7">
    <location>
        <begin position="153"/>
        <end position="179"/>
    </location>
</feature>
<dbReference type="AlphaFoldDB" id="A0A543ABK8"/>
<gene>
    <name evidence="8" type="ORF">FB381_3901</name>
</gene>
<name>A0A543ABK8_9ACTN</name>
<keyword evidence="4 7" id="KW-0812">Transmembrane</keyword>
<dbReference type="InterPro" id="IPR050833">
    <property type="entry name" value="Poly_Biosynth_Transport"/>
</dbReference>
<comment type="similarity">
    <text evidence="2">Belongs to the polysaccharide synthase family.</text>
</comment>
<evidence type="ECO:0000256" key="4">
    <source>
        <dbReference type="ARBA" id="ARBA00022692"/>
    </source>
</evidence>
<evidence type="ECO:0000256" key="5">
    <source>
        <dbReference type="ARBA" id="ARBA00022989"/>
    </source>
</evidence>
<evidence type="ECO:0000256" key="1">
    <source>
        <dbReference type="ARBA" id="ARBA00004651"/>
    </source>
</evidence>
<dbReference type="EMBL" id="VFOV01000001">
    <property type="protein sequence ID" value="TQL69978.1"/>
    <property type="molecule type" value="Genomic_DNA"/>
</dbReference>
<keyword evidence="6 7" id="KW-0472">Membrane</keyword>
<feature type="transmembrane region" description="Helical" evidence="7">
    <location>
        <begin position="86"/>
        <end position="109"/>
    </location>
</feature>
<evidence type="ECO:0000256" key="2">
    <source>
        <dbReference type="ARBA" id="ARBA00007430"/>
    </source>
</evidence>
<comment type="subcellular location">
    <subcellularLocation>
        <location evidence="1">Cell membrane</location>
        <topology evidence="1">Multi-pass membrane protein</topology>
    </subcellularLocation>
</comment>
<feature type="transmembrane region" description="Helical" evidence="7">
    <location>
        <begin position="452"/>
        <end position="473"/>
    </location>
</feature>
<evidence type="ECO:0000313" key="8">
    <source>
        <dbReference type="EMBL" id="TQL69978.1"/>
    </source>
</evidence>
<keyword evidence="3" id="KW-1003">Cell membrane</keyword>
<feature type="transmembrane region" description="Helical" evidence="7">
    <location>
        <begin position="121"/>
        <end position="146"/>
    </location>
</feature>
<evidence type="ECO:0000256" key="6">
    <source>
        <dbReference type="ARBA" id="ARBA00023136"/>
    </source>
</evidence>
<keyword evidence="9" id="KW-1185">Reference proteome</keyword>
<comment type="caution">
    <text evidence="8">The sequence shown here is derived from an EMBL/GenBank/DDBJ whole genome shotgun (WGS) entry which is preliminary data.</text>
</comment>
<dbReference type="Pfam" id="PF13440">
    <property type="entry name" value="Polysacc_synt_3"/>
    <property type="match status" value="1"/>
</dbReference>
<proteinExistence type="inferred from homology"/>
<feature type="transmembrane region" description="Helical" evidence="7">
    <location>
        <begin position="191"/>
        <end position="209"/>
    </location>
</feature>
<dbReference type="RefSeq" id="WP_141781789.1">
    <property type="nucleotide sequence ID" value="NZ_VFOV01000001.1"/>
</dbReference>
<keyword evidence="5 7" id="KW-1133">Transmembrane helix</keyword>
<feature type="transmembrane region" description="Helical" evidence="7">
    <location>
        <begin position="298"/>
        <end position="323"/>
    </location>
</feature>
<feature type="transmembrane region" description="Helical" evidence="7">
    <location>
        <begin position="329"/>
        <end position="350"/>
    </location>
</feature>
<evidence type="ECO:0000256" key="7">
    <source>
        <dbReference type="SAM" id="Phobius"/>
    </source>
</evidence>
<dbReference type="Proteomes" id="UP000320209">
    <property type="component" value="Unassembled WGS sequence"/>
</dbReference>
<accession>A0A543ABK8</accession>
<reference evidence="8 9" key="1">
    <citation type="submission" date="2019-06" db="EMBL/GenBank/DDBJ databases">
        <title>Sequencing the genomes of 1000 actinobacteria strains.</title>
        <authorList>
            <person name="Klenk H.-P."/>
        </authorList>
    </citation>
    <scope>NUCLEOTIDE SEQUENCE [LARGE SCALE GENOMIC DNA]</scope>
    <source>
        <strain evidence="8 9">DSM 25218</strain>
    </source>
</reference>
<dbReference type="CDD" id="cd13127">
    <property type="entry name" value="MATE_tuaB_like"/>
    <property type="match status" value="1"/>
</dbReference>
<feature type="transmembrane region" description="Helical" evidence="7">
    <location>
        <begin position="51"/>
        <end position="74"/>
    </location>
</feature>
<dbReference type="OrthoDB" id="9770347at2"/>
<evidence type="ECO:0000313" key="9">
    <source>
        <dbReference type="Proteomes" id="UP000320209"/>
    </source>
</evidence>